<dbReference type="VEuPathDB" id="FungiDB:AeMF1_000789"/>
<dbReference type="SFLD" id="SFLDG00358">
    <property type="entry name" value="Main_(cytGST)"/>
    <property type="match status" value="1"/>
</dbReference>
<dbReference type="PROSITE" id="PS50404">
    <property type="entry name" value="GST_NTER"/>
    <property type="match status" value="1"/>
</dbReference>
<accession>A0A6G0XTM7</accession>
<feature type="domain" description="GST N-terminal" evidence="2">
    <location>
        <begin position="2"/>
        <end position="83"/>
    </location>
</feature>
<reference evidence="3 4" key="1">
    <citation type="submission" date="2019-07" db="EMBL/GenBank/DDBJ databases">
        <title>Genomics analysis of Aphanomyces spp. identifies a new class of oomycete effector associated with host adaptation.</title>
        <authorList>
            <person name="Gaulin E."/>
        </authorList>
    </citation>
    <scope>NUCLEOTIDE SEQUENCE [LARGE SCALE GENOMIC DNA]</scope>
    <source>
        <strain evidence="3 4">ATCC 201684</strain>
    </source>
</reference>
<dbReference type="InterPro" id="IPR036282">
    <property type="entry name" value="Glutathione-S-Trfase_C_sf"/>
</dbReference>
<dbReference type="CDD" id="cd03057">
    <property type="entry name" value="GST_N_Beta"/>
    <property type="match status" value="1"/>
</dbReference>
<dbReference type="AlphaFoldDB" id="A0A6G0XTM7"/>
<gene>
    <name evidence="3" type="ORF">Ae201684_001627</name>
</gene>
<dbReference type="Gene3D" id="3.40.30.10">
    <property type="entry name" value="Glutaredoxin"/>
    <property type="match status" value="1"/>
</dbReference>
<organism evidence="3 4">
    <name type="scientific">Aphanomyces euteiches</name>
    <dbReference type="NCBI Taxonomy" id="100861"/>
    <lineage>
        <taxon>Eukaryota</taxon>
        <taxon>Sar</taxon>
        <taxon>Stramenopiles</taxon>
        <taxon>Oomycota</taxon>
        <taxon>Saprolegniomycetes</taxon>
        <taxon>Saprolegniales</taxon>
        <taxon>Verrucalvaceae</taxon>
        <taxon>Aphanomyces</taxon>
    </lineage>
</organism>
<proteinExistence type="inferred from homology"/>
<comment type="caution">
    <text evidence="3">The sequence shown here is derived from an EMBL/GenBank/DDBJ whole genome shotgun (WGS) entry which is preliminary data.</text>
</comment>
<dbReference type="PANTHER" id="PTHR44051">
    <property type="entry name" value="GLUTATHIONE S-TRANSFERASE-RELATED"/>
    <property type="match status" value="1"/>
</dbReference>
<dbReference type="SFLD" id="SFLDS00019">
    <property type="entry name" value="Glutathione_Transferase_(cytos"/>
    <property type="match status" value="1"/>
</dbReference>
<dbReference type="InterPro" id="IPR036249">
    <property type="entry name" value="Thioredoxin-like_sf"/>
</dbReference>
<sequence>MSSPYVLYYSPATASMVVHVLLLQLNVPHELRLVDITKGEHRKPEYLRLNPNGFIAAIEIDGKVMYETSAISMYLAERHPEGNLAPAIGDPNRAAYLQWFFHFANTLHPAYRLWFFPSDIPNVDSEEIKSVNRARIEKTWEILEQHLESANTFHCW</sequence>
<dbReference type="SUPFAM" id="SSF47616">
    <property type="entry name" value="GST C-terminal domain-like"/>
    <property type="match status" value="1"/>
</dbReference>
<dbReference type="Gene3D" id="1.20.1050.10">
    <property type="match status" value="1"/>
</dbReference>
<protein>
    <recommendedName>
        <fullName evidence="2">GST N-terminal domain-containing protein</fullName>
    </recommendedName>
</protein>
<dbReference type="Proteomes" id="UP000481153">
    <property type="component" value="Unassembled WGS sequence"/>
</dbReference>
<evidence type="ECO:0000313" key="4">
    <source>
        <dbReference type="Proteomes" id="UP000481153"/>
    </source>
</evidence>
<evidence type="ECO:0000256" key="1">
    <source>
        <dbReference type="ARBA" id="ARBA00007409"/>
    </source>
</evidence>
<evidence type="ECO:0000259" key="2">
    <source>
        <dbReference type="PROSITE" id="PS50404"/>
    </source>
</evidence>
<dbReference type="PANTHER" id="PTHR44051:SF21">
    <property type="entry name" value="GLUTATHIONE S-TRANSFERASE FAMILY PROTEIN"/>
    <property type="match status" value="1"/>
</dbReference>
<dbReference type="Pfam" id="PF13417">
    <property type="entry name" value="GST_N_3"/>
    <property type="match status" value="1"/>
</dbReference>
<dbReference type="EMBL" id="VJMJ01000012">
    <property type="protein sequence ID" value="KAF0743987.1"/>
    <property type="molecule type" value="Genomic_DNA"/>
</dbReference>
<keyword evidence="4" id="KW-1185">Reference proteome</keyword>
<evidence type="ECO:0000313" key="3">
    <source>
        <dbReference type="EMBL" id="KAF0743987.1"/>
    </source>
</evidence>
<dbReference type="InterPro" id="IPR040079">
    <property type="entry name" value="Glutathione_S-Trfase"/>
</dbReference>
<comment type="similarity">
    <text evidence="1">Belongs to the GST superfamily.</text>
</comment>
<dbReference type="InterPro" id="IPR004045">
    <property type="entry name" value="Glutathione_S-Trfase_N"/>
</dbReference>
<dbReference type="SUPFAM" id="SSF52833">
    <property type="entry name" value="Thioredoxin-like"/>
    <property type="match status" value="1"/>
</dbReference>
<name>A0A6G0XTM7_9STRA</name>